<evidence type="ECO:0000313" key="2">
    <source>
        <dbReference type="Proteomes" id="UP000325835"/>
    </source>
</evidence>
<reference evidence="1" key="2">
    <citation type="submission" date="2019-09" db="EMBL/GenBank/DDBJ databases">
        <authorList>
            <person name="Weigele P.R."/>
            <person name="Anton B."/>
            <person name="Fomenkov A."/>
            <person name="Fraser M.E."/>
        </authorList>
    </citation>
    <scope>NUCLEOTIDE SEQUENCE</scope>
</reference>
<keyword evidence="2" id="KW-1185">Reference proteome</keyword>
<protein>
    <submittedName>
        <fullName evidence="1">Uncharacterized protein</fullName>
    </submittedName>
</protein>
<dbReference type="EMBL" id="MN504636">
    <property type="protein sequence ID" value="QFR59648.1"/>
    <property type="molecule type" value="Genomic_DNA"/>
</dbReference>
<organism evidence="1 2">
    <name type="scientific">Pseudomonas phage Quinobequin-P09</name>
    <dbReference type="NCBI Taxonomy" id="2660687"/>
    <lineage>
        <taxon>Viruses</taxon>
        <taxon>Duplodnaviria</taxon>
        <taxon>Heunggongvirae</taxon>
        <taxon>Uroviricota</taxon>
        <taxon>Caudoviricetes</taxon>
        <taxon>Queuovirinae</taxon>
        <taxon>Nipunavirus</taxon>
        <taxon>Nipunavirus quinobequin</taxon>
        <taxon>Nipunavirus NP1</taxon>
    </lineage>
</organism>
<evidence type="ECO:0000313" key="1">
    <source>
        <dbReference type="EMBL" id="QFR59648.1"/>
    </source>
</evidence>
<gene>
    <name evidence="1" type="ORF">QuinobequinP09_9</name>
</gene>
<accession>A0A5P8PQU5</accession>
<name>A0A5P8PQU5_9CAUD</name>
<sequence length="71" mass="8138">MKRVVESSKGAIVSKIELLGWNKLGLEVEDFPNHSKIDNLPPVEADSVIIDFAVEHEVDWRTFRYQLDLSL</sequence>
<proteinExistence type="predicted"/>
<dbReference type="Proteomes" id="UP000325835">
    <property type="component" value="Segment"/>
</dbReference>
<reference evidence="1" key="1">
    <citation type="journal article" date="2019" name="Nat. Commun.">
        <title>7-Deazaguanine modifications protect phage DNA from host restriction systems.</title>
        <authorList>
            <person name="Hutinet G."/>
            <person name="Kot W."/>
            <person name="Hillebrand R."/>
            <person name="Balamkundu S."/>
            <person name="Gnanakalai S."/>
            <person name="Neelakandan R."/>
            <person name="Carstens A.B."/>
            <person name="Lui C.F."/>
            <person name="Tremblay D."/>
            <person name="Jacobs-Serah D."/>
            <person name="Sassanfar M."/>
            <person name="Lee Y.-J."/>
            <person name="Weigele P."/>
            <person name="Moineau S."/>
            <person name="Hatfull G.F."/>
            <person name="Dedon P.C."/>
            <person name="Hansen L.H."/>
            <person name="de Crecy-Lagard V."/>
        </authorList>
    </citation>
    <scope>NUCLEOTIDE SEQUENCE [LARGE SCALE GENOMIC DNA]</scope>
</reference>